<dbReference type="RefSeq" id="WP_093596889.1">
    <property type="nucleotide sequence ID" value="NZ_FOYL01000005.1"/>
</dbReference>
<evidence type="ECO:0000313" key="2">
    <source>
        <dbReference type="Proteomes" id="UP000198583"/>
    </source>
</evidence>
<proteinExistence type="predicted"/>
<keyword evidence="2" id="KW-1185">Reference proteome</keyword>
<dbReference type="InterPro" id="IPR020323">
    <property type="entry name" value="DUF2716"/>
</dbReference>
<dbReference type="Pfam" id="PF10898">
    <property type="entry name" value="DUF2716"/>
    <property type="match status" value="1"/>
</dbReference>
<protein>
    <recommendedName>
        <fullName evidence="3">DUF2716 domain-containing protein</fullName>
    </recommendedName>
</protein>
<evidence type="ECO:0008006" key="3">
    <source>
        <dbReference type="Google" id="ProtNLM"/>
    </source>
</evidence>
<dbReference type="AlphaFoldDB" id="A0A1I6ERB3"/>
<dbReference type="OrthoDB" id="80999at2"/>
<sequence>MLPAIRPVGEAEYRDLLERFKQRFEFNASMHDFPGITEPADSVTWSNLLDAADEAAPAVRRALKACVQPGELIFFADPYHLGSAADLHRVDGPGQPRWLQSAIPDGDYAINTPYDLRFGTFGHPWEDSLCAWGEDLLAEVSDELDALMPRLRTGGKKN</sequence>
<dbReference type="STRING" id="84724.SAMN04488564_105190"/>
<organism evidence="1 2">
    <name type="scientific">Lentzea waywayandensis</name>
    <dbReference type="NCBI Taxonomy" id="84724"/>
    <lineage>
        <taxon>Bacteria</taxon>
        <taxon>Bacillati</taxon>
        <taxon>Actinomycetota</taxon>
        <taxon>Actinomycetes</taxon>
        <taxon>Pseudonocardiales</taxon>
        <taxon>Pseudonocardiaceae</taxon>
        <taxon>Lentzea</taxon>
    </lineage>
</organism>
<dbReference type="EMBL" id="FOYL01000005">
    <property type="protein sequence ID" value="SFR20309.1"/>
    <property type="molecule type" value="Genomic_DNA"/>
</dbReference>
<dbReference type="Proteomes" id="UP000198583">
    <property type="component" value="Unassembled WGS sequence"/>
</dbReference>
<evidence type="ECO:0000313" key="1">
    <source>
        <dbReference type="EMBL" id="SFR20309.1"/>
    </source>
</evidence>
<reference evidence="2" key="1">
    <citation type="submission" date="2016-10" db="EMBL/GenBank/DDBJ databases">
        <authorList>
            <person name="Varghese N."/>
            <person name="Submissions S."/>
        </authorList>
    </citation>
    <scope>NUCLEOTIDE SEQUENCE [LARGE SCALE GENOMIC DNA]</scope>
    <source>
        <strain evidence="2">DSM 44232</strain>
    </source>
</reference>
<name>A0A1I6ERB3_9PSEU</name>
<gene>
    <name evidence="1" type="ORF">SAMN04488564_105190</name>
</gene>
<accession>A0A1I6ERB3</accession>